<protein>
    <submittedName>
        <fullName evidence="2">Uncharacterized protein</fullName>
    </submittedName>
</protein>
<comment type="caution">
    <text evidence="2">The sequence shown here is derived from an EMBL/GenBank/DDBJ whole genome shotgun (WGS) entry which is preliminary data.</text>
</comment>
<feature type="region of interest" description="Disordered" evidence="1">
    <location>
        <begin position="1"/>
        <end position="38"/>
    </location>
</feature>
<evidence type="ECO:0000313" key="3">
    <source>
        <dbReference type="Proteomes" id="UP001302329"/>
    </source>
</evidence>
<sequence>MAFSGIDAFSHTPSQRQRAETRRWGRPSETPRTVGPVEQKERQLLLTLVAQLADAQFIRADRDRVAQLWQEVAALEIDPERVIRLLYGGQDLKDRATLAMLDRGWHPEVPRGRRFPWGRRALRRGSSAAGRRNVPPAALPARR</sequence>
<feature type="region of interest" description="Disordered" evidence="1">
    <location>
        <begin position="120"/>
        <end position="143"/>
    </location>
</feature>
<dbReference type="EMBL" id="JAYGHY010000018">
    <property type="protein sequence ID" value="MEA5442428.1"/>
    <property type="molecule type" value="Genomic_DNA"/>
</dbReference>
<reference evidence="2 3" key="1">
    <citation type="submission" date="2023-12" db="EMBL/GenBank/DDBJ databases">
        <title>Baltic Sea Cyanobacteria.</title>
        <authorList>
            <person name="Delbaje E."/>
            <person name="Fewer D.P."/>
            <person name="Shishido T.K."/>
        </authorList>
    </citation>
    <scope>NUCLEOTIDE SEQUENCE [LARGE SCALE GENOMIC DNA]</scope>
    <source>
        <strain evidence="2 3">UHCC 0281</strain>
    </source>
</reference>
<proteinExistence type="predicted"/>
<organism evidence="2 3">
    <name type="scientific">Cyanobium gracile UHCC 0281</name>
    <dbReference type="NCBI Taxonomy" id="3110309"/>
    <lineage>
        <taxon>Bacteria</taxon>
        <taxon>Bacillati</taxon>
        <taxon>Cyanobacteriota</taxon>
        <taxon>Cyanophyceae</taxon>
        <taxon>Synechococcales</taxon>
        <taxon>Prochlorococcaceae</taxon>
        <taxon>Cyanobium</taxon>
    </lineage>
</organism>
<gene>
    <name evidence="2" type="ORF">VB739_07680</name>
</gene>
<keyword evidence="3" id="KW-1185">Reference proteome</keyword>
<name>A0ABU5SVI6_9CYAN</name>
<evidence type="ECO:0000313" key="2">
    <source>
        <dbReference type="EMBL" id="MEA5442428.1"/>
    </source>
</evidence>
<evidence type="ECO:0000256" key="1">
    <source>
        <dbReference type="SAM" id="MobiDB-lite"/>
    </source>
</evidence>
<dbReference type="RefSeq" id="WP_323356502.1">
    <property type="nucleotide sequence ID" value="NZ_JAYGHY010000018.1"/>
</dbReference>
<dbReference type="Proteomes" id="UP001302329">
    <property type="component" value="Unassembled WGS sequence"/>
</dbReference>
<accession>A0ABU5SVI6</accession>